<evidence type="ECO:0000256" key="7">
    <source>
        <dbReference type="ARBA" id="ARBA00022989"/>
    </source>
</evidence>
<comment type="subcellular location">
    <subcellularLocation>
        <location evidence="9">Cell membrane</location>
        <topology evidence="9">Multi-pass membrane protein</topology>
    </subcellularLocation>
</comment>
<comment type="caution">
    <text evidence="9">Lacks conserved residue(s) required for the propagation of feature annotation.</text>
</comment>
<keyword evidence="7 9" id="KW-1133">Transmembrane helix</keyword>
<evidence type="ECO:0000256" key="10">
    <source>
        <dbReference type="RuleBase" id="RU004181"/>
    </source>
</evidence>
<reference evidence="11 12" key="1">
    <citation type="submission" date="2024-05" db="EMBL/GenBank/DDBJ databases">
        <title>Genome sequencing of Marine Estuary Bacteria, Shewanella vesiculosa and S. baltica, and Pseudomonas syringae.</title>
        <authorList>
            <person name="Gurung A."/>
            <person name="Maclea K.S."/>
        </authorList>
    </citation>
    <scope>NUCLEOTIDE SEQUENCE [LARGE SCALE GENOMIC DNA]</scope>
    <source>
        <strain evidence="11 12">1A</strain>
    </source>
</reference>
<organism evidence="11 12">
    <name type="scientific">Shewanella vesiculosa</name>
    <dbReference type="NCBI Taxonomy" id="518738"/>
    <lineage>
        <taxon>Bacteria</taxon>
        <taxon>Pseudomonadati</taxon>
        <taxon>Pseudomonadota</taxon>
        <taxon>Gammaproteobacteria</taxon>
        <taxon>Alteromonadales</taxon>
        <taxon>Shewanellaceae</taxon>
        <taxon>Shewanella</taxon>
    </lineage>
</organism>
<evidence type="ECO:0000256" key="9">
    <source>
        <dbReference type="HAMAP-Rule" id="MF_00161"/>
    </source>
</evidence>
<comment type="caution">
    <text evidence="11">The sequence shown here is derived from an EMBL/GenBank/DDBJ whole genome shotgun (WGS) entry which is preliminary data.</text>
</comment>
<comment type="similarity">
    <text evidence="1 9 10">Belongs to the peptidase A8 family.</text>
</comment>
<dbReference type="GO" id="GO:0004190">
    <property type="term" value="F:aspartic-type endopeptidase activity"/>
    <property type="evidence" value="ECO:0007669"/>
    <property type="project" value="UniProtKB-EC"/>
</dbReference>
<keyword evidence="3 9" id="KW-0645">Protease</keyword>
<evidence type="ECO:0000256" key="4">
    <source>
        <dbReference type="ARBA" id="ARBA00022692"/>
    </source>
</evidence>
<feature type="transmembrane region" description="Helical" evidence="9">
    <location>
        <begin position="69"/>
        <end position="88"/>
    </location>
</feature>
<gene>
    <name evidence="9 11" type="primary">lspA</name>
    <name evidence="11" type="ORF">ABHN84_20085</name>
</gene>
<keyword evidence="2 9" id="KW-1003">Cell membrane</keyword>
<feature type="transmembrane region" description="Helical" evidence="9">
    <location>
        <begin position="133"/>
        <end position="155"/>
    </location>
</feature>
<protein>
    <recommendedName>
        <fullName evidence="9">Lipoprotein signal peptidase</fullName>
        <ecNumber evidence="9">3.4.23.36</ecNumber>
    </recommendedName>
    <alternativeName>
        <fullName evidence="9">Prolipoprotein signal peptidase</fullName>
    </alternativeName>
    <alternativeName>
        <fullName evidence="9">Signal peptidase II</fullName>
        <shortName evidence="9">SPase II</shortName>
    </alternativeName>
</protein>
<dbReference type="EMBL" id="JBDPZN010000017">
    <property type="protein sequence ID" value="MEO3684566.1"/>
    <property type="molecule type" value="Genomic_DNA"/>
</dbReference>
<keyword evidence="12" id="KW-1185">Reference proteome</keyword>
<keyword evidence="4 9" id="KW-0812">Transmembrane</keyword>
<name>A0ABV0FYM0_9GAMM</name>
<accession>A0ABV0FYM0</accession>
<feature type="active site" evidence="9">
    <location>
        <position position="142"/>
    </location>
</feature>
<sequence>MDVRKRLLTIFSVSFACVGIDQATKLLASEYLTKNAMVSYLNDTLRVGFVENIGAFLGLGNSMSEQARFWLFVVLVGAFLLGLLCYLLSNNKLNLPSLLALSLIFSGGISNFHDRVFNHGAVIDFLNIGVGSLRTGVFNVADIAIMIGVFMIIIVQGKKDSSALLTTSK</sequence>
<dbReference type="NCBIfam" id="TIGR00077">
    <property type="entry name" value="lspA"/>
    <property type="match status" value="1"/>
</dbReference>
<evidence type="ECO:0000256" key="1">
    <source>
        <dbReference type="ARBA" id="ARBA00006139"/>
    </source>
</evidence>
<keyword evidence="5 9" id="KW-0064">Aspartyl protease</keyword>
<comment type="function">
    <text evidence="9">This protein specifically catalyzes the removal of signal peptides from prolipoproteins.</text>
</comment>
<dbReference type="HAMAP" id="MF_00161">
    <property type="entry name" value="LspA"/>
    <property type="match status" value="1"/>
</dbReference>
<evidence type="ECO:0000256" key="2">
    <source>
        <dbReference type="ARBA" id="ARBA00022475"/>
    </source>
</evidence>
<comment type="pathway">
    <text evidence="9">Protein modification; lipoprotein biosynthesis (signal peptide cleavage).</text>
</comment>
<feature type="active site" evidence="9">
    <location>
        <position position="124"/>
    </location>
</feature>
<dbReference type="EC" id="3.4.23.36" evidence="9"/>
<keyword evidence="6 9" id="KW-0378">Hydrolase</keyword>
<dbReference type="PRINTS" id="PR00781">
    <property type="entry name" value="LIPOSIGPTASE"/>
</dbReference>
<dbReference type="Pfam" id="PF01252">
    <property type="entry name" value="Peptidase_A8"/>
    <property type="match status" value="1"/>
</dbReference>
<dbReference type="Proteomes" id="UP001477278">
    <property type="component" value="Unassembled WGS sequence"/>
</dbReference>
<dbReference type="PROSITE" id="PS51257">
    <property type="entry name" value="PROKAR_LIPOPROTEIN"/>
    <property type="match status" value="1"/>
</dbReference>
<dbReference type="RefSeq" id="WP_347690979.1">
    <property type="nucleotide sequence ID" value="NZ_JBDPZN010000017.1"/>
</dbReference>
<evidence type="ECO:0000256" key="3">
    <source>
        <dbReference type="ARBA" id="ARBA00022670"/>
    </source>
</evidence>
<evidence type="ECO:0000256" key="8">
    <source>
        <dbReference type="ARBA" id="ARBA00023136"/>
    </source>
</evidence>
<dbReference type="PANTHER" id="PTHR33695:SF1">
    <property type="entry name" value="LIPOPROTEIN SIGNAL PEPTIDASE"/>
    <property type="match status" value="1"/>
</dbReference>
<evidence type="ECO:0000256" key="6">
    <source>
        <dbReference type="ARBA" id="ARBA00022801"/>
    </source>
</evidence>
<evidence type="ECO:0000256" key="5">
    <source>
        <dbReference type="ARBA" id="ARBA00022750"/>
    </source>
</evidence>
<comment type="catalytic activity">
    <reaction evidence="9">
        <text>Release of signal peptides from bacterial membrane prolipoproteins. Hydrolyzes -Xaa-Yaa-Zaa-|-(S,diacylglyceryl)Cys-, in which Xaa is hydrophobic (preferably Leu), and Yaa (Ala or Ser) and Zaa (Gly or Ala) have small, neutral side chains.</text>
        <dbReference type="EC" id="3.4.23.36"/>
    </reaction>
</comment>
<dbReference type="InterPro" id="IPR001872">
    <property type="entry name" value="Peptidase_A8"/>
</dbReference>
<proteinExistence type="inferred from homology"/>
<dbReference type="PANTHER" id="PTHR33695">
    <property type="entry name" value="LIPOPROTEIN SIGNAL PEPTIDASE"/>
    <property type="match status" value="1"/>
</dbReference>
<evidence type="ECO:0000313" key="11">
    <source>
        <dbReference type="EMBL" id="MEO3684566.1"/>
    </source>
</evidence>
<evidence type="ECO:0000313" key="12">
    <source>
        <dbReference type="Proteomes" id="UP001477278"/>
    </source>
</evidence>
<keyword evidence="8 9" id="KW-0472">Membrane</keyword>
<feature type="transmembrane region" description="Helical" evidence="9">
    <location>
        <begin position="95"/>
        <end position="113"/>
    </location>
</feature>